<dbReference type="InterPro" id="IPR019613">
    <property type="entry name" value="DUF4198"/>
</dbReference>
<protein>
    <submittedName>
        <fullName evidence="2">Putative GH25 family protein</fullName>
    </submittedName>
</protein>
<feature type="signal peptide" evidence="1">
    <location>
        <begin position="1"/>
        <end position="26"/>
    </location>
</feature>
<dbReference type="Proteomes" id="UP000530564">
    <property type="component" value="Unassembled WGS sequence"/>
</dbReference>
<sequence length="272" mass="28606">MQKIRRGALAAVSVVAILAIPAAASAHRQWLLPSATVLSGNDPWITVDAAVSNDLFYFDHVPMRLDGISVIAPDGSKGEIKNGATGKYRSTFDVQLSQPGTYKIANVSDGVGASYKQGGEQKRWRGAAADLATAIPKDATDVKITENARRLEVFATRGSPTKAALKLTGKGLELDPVTHPNDLVASEPATFKLVMDGKPAADVEVEVVAGGNRYAGKTTELKVKTGADGAFTVNWPAAGMYWLEASVRGGQSSIPGAERSAAYVTTLEVLPD</sequence>
<gene>
    <name evidence="2" type="ORF">GGQ61_001106</name>
</gene>
<dbReference type="AlphaFoldDB" id="A0A839ZXF1"/>
<dbReference type="Pfam" id="PF10670">
    <property type="entry name" value="DUF4198"/>
    <property type="match status" value="1"/>
</dbReference>
<evidence type="ECO:0000313" key="3">
    <source>
        <dbReference type="Proteomes" id="UP000530564"/>
    </source>
</evidence>
<reference evidence="2 3" key="1">
    <citation type="submission" date="2020-08" db="EMBL/GenBank/DDBJ databases">
        <title>Genomic Encyclopedia of Type Strains, Phase IV (KMG-IV): sequencing the most valuable type-strain genomes for metagenomic binning, comparative biology and taxonomic classification.</title>
        <authorList>
            <person name="Goeker M."/>
        </authorList>
    </citation>
    <scope>NUCLEOTIDE SEQUENCE [LARGE SCALE GENOMIC DNA]</scope>
    <source>
        <strain evidence="2 3">DSM 21793</strain>
    </source>
</reference>
<evidence type="ECO:0000256" key="1">
    <source>
        <dbReference type="SAM" id="SignalP"/>
    </source>
</evidence>
<keyword evidence="1" id="KW-0732">Signal</keyword>
<dbReference type="EMBL" id="JACIDK010000001">
    <property type="protein sequence ID" value="MBB3890409.1"/>
    <property type="molecule type" value="Genomic_DNA"/>
</dbReference>
<evidence type="ECO:0000313" key="2">
    <source>
        <dbReference type="EMBL" id="MBB3890409.1"/>
    </source>
</evidence>
<accession>A0A839ZXF1</accession>
<name>A0A839ZXF1_9CAUL</name>
<organism evidence="2 3">
    <name type="scientific">Phenylobacterium haematophilum</name>
    <dbReference type="NCBI Taxonomy" id="98513"/>
    <lineage>
        <taxon>Bacteria</taxon>
        <taxon>Pseudomonadati</taxon>
        <taxon>Pseudomonadota</taxon>
        <taxon>Alphaproteobacteria</taxon>
        <taxon>Caulobacterales</taxon>
        <taxon>Caulobacteraceae</taxon>
        <taxon>Phenylobacterium</taxon>
    </lineage>
</organism>
<keyword evidence="3" id="KW-1185">Reference proteome</keyword>
<proteinExistence type="predicted"/>
<comment type="caution">
    <text evidence="2">The sequence shown here is derived from an EMBL/GenBank/DDBJ whole genome shotgun (WGS) entry which is preliminary data.</text>
</comment>
<feature type="chain" id="PRO_5032494922" evidence="1">
    <location>
        <begin position="27"/>
        <end position="272"/>
    </location>
</feature>
<dbReference type="RefSeq" id="WP_183770457.1">
    <property type="nucleotide sequence ID" value="NZ_JACIDK010000001.1"/>
</dbReference>